<accession>A0AA35RYF8</accession>
<evidence type="ECO:0000256" key="1">
    <source>
        <dbReference type="ARBA" id="ARBA00001723"/>
    </source>
</evidence>
<evidence type="ECO:0000256" key="9">
    <source>
        <dbReference type="RuleBase" id="RU000598"/>
    </source>
</evidence>
<dbReference type="SUPFAM" id="SSF54211">
    <property type="entry name" value="Ribosomal protein S5 domain 2-like"/>
    <property type="match status" value="2"/>
</dbReference>
<comment type="caution">
    <text evidence="10">The sequence shown here is derived from an EMBL/GenBank/DDBJ whole genome shotgun (WGS) entry which is preliminary data.</text>
</comment>
<dbReference type="AlphaFoldDB" id="A0AA35RYF8"/>
<evidence type="ECO:0000256" key="2">
    <source>
        <dbReference type="ARBA" id="ARBA00005047"/>
    </source>
</evidence>
<comment type="pathway">
    <text evidence="2 9">Amino-acid biosynthesis; L-histidine biosynthesis; L-histidine from 5-phospho-alpha-D-ribose 1-diphosphate: step 6/9.</text>
</comment>
<evidence type="ECO:0000313" key="10">
    <source>
        <dbReference type="EMBL" id="CAI8020009.1"/>
    </source>
</evidence>
<evidence type="ECO:0000256" key="8">
    <source>
        <dbReference type="ARBA" id="ARBA00023239"/>
    </source>
</evidence>
<keyword evidence="7 9" id="KW-0368">Histidine biosynthesis</keyword>
<dbReference type="GO" id="GO:0000105">
    <property type="term" value="P:L-histidine biosynthetic process"/>
    <property type="evidence" value="ECO:0007669"/>
    <property type="project" value="UniProtKB-KW"/>
</dbReference>
<dbReference type="NCBIfam" id="NF002114">
    <property type="entry name" value="PRK00951.2-4"/>
    <property type="match status" value="1"/>
</dbReference>
<sequence length="455" mass="50362">MKAAANGVLNLSIADGWWAEANHLGGGWTINAGATSGDSKSTDKAHANAIYELLEKEIVPLFYQRNPIDDVPYEWVARMKTAMQNLAPIFNTKRMVAEYAEQLYFPAHRRWQHLNESGGKRSIALTRWKAHIQDHWGDLRIEERHTDATASAIQNPELGVGESTTVQAVVHTDVLFPHELTVQIYHGVLDEAGEIHDGSLNPMEYQADLGGGAYLFEGSLTLKQTGLHVESGYTERNVKSLGKHPSKNTDLTEPQGTIKKMDRTAEIARETAETRIRLRLDLDGTGAANINTGVGFLDHMLELFAKHGFFDLEIQAEGDLHVDAHHTTEDVGICLGQALQKAVLDKAGMQRFGSFTIPMYESLAKVDLDVCGRPYLYYETPLVTGKVGDFDSELTEEFFHGFVNHSGTTLHINVPYGTNQHHIIEAIFKAVAKALHIATRLDERITGVLSTKGSL</sequence>
<dbReference type="EC" id="4.2.1.19" evidence="4 9"/>
<keyword evidence="6" id="KW-0028">Amino-acid biosynthesis</keyword>
<keyword evidence="11" id="KW-1185">Reference proteome</keyword>
<organism evidence="10 11">
    <name type="scientific">Geodia barretti</name>
    <name type="common">Barrett's horny sponge</name>
    <dbReference type="NCBI Taxonomy" id="519541"/>
    <lineage>
        <taxon>Eukaryota</taxon>
        <taxon>Metazoa</taxon>
        <taxon>Porifera</taxon>
        <taxon>Demospongiae</taxon>
        <taxon>Heteroscleromorpha</taxon>
        <taxon>Tetractinellida</taxon>
        <taxon>Astrophorina</taxon>
        <taxon>Geodiidae</taxon>
        <taxon>Geodia</taxon>
    </lineage>
</organism>
<keyword evidence="8 9" id="KW-0456">Lyase</keyword>
<dbReference type="PANTHER" id="PTHR23133">
    <property type="entry name" value="IMIDAZOLEGLYCEROL-PHOSPHATE DEHYDRATASE HIS7"/>
    <property type="match status" value="1"/>
</dbReference>
<evidence type="ECO:0000313" key="11">
    <source>
        <dbReference type="Proteomes" id="UP001174909"/>
    </source>
</evidence>
<name>A0AA35RYF8_GEOBA</name>
<evidence type="ECO:0000256" key="4">
    <source>
        <dbReference type="ARBA" id="ARBA00012075"/>
    </source>
</evidence>
<protein>
    <recommendedName>
        <fullName evidence="5 9">Imidazoleglycerol-phosphate dehydratase</fullName>
        <ecNumber evidence="4 9">4.2.1.19</ecNumber>
    </recommendedName>
</protein>
<proteinExistence type="inferred from homology"/>
<gene>
    <name evidence="10" type="ORF">GBAR_LOCUS11979</name>
</gene>
<reference evidence="10" key="1">
    <citation type="submission" date="2023-03" db="EMBL/GenBank/DDBJ databases">
        <authorList>
            <person name="Steffen K."/>
            <person name="Cardenas P."/>
        </authorList>
    </citation>
    <scope>NUCLEOTIDE SEQUENCE</scope>
</reference>
<dbReference type="InterPro" id="IPR000807">
    <property type="entry name" value="ImidazoleglycerolP_deHydtase"/>
</dbReference>
<dbReference type="PROSITE" id="PS00954">
    <property type="entry name" value="IGP_DEHYDRATASE_1"/>
    <property type="match status" value="1"/>
</dbReference>
<dbReference type="InterPro" id="IPR038494">
    <property type="entry name" value="IGPD_sf"/>
</dbReference>
<evidence type="ECO:0000256" key="6">
    <source>
        <dbReference type="ARBA" id="ARBA00022605"/>
    </source>
</evidence>
<dbReference type="InterPro" id="IPR020568">
    <property type="entry name" value="Ribosomal_Su5_D2-typ_SF"/>
</dbReference>
<evidence type="ECO:0000256" key="3">
    <source>
        <dbReference type="ARBA" id="ARBA00007481"/>
    </source>
</evidence>
<comment type="catalytic activity">
    <reaction evidence="1 9">
        <text>D-erythro-1-(imidazol-4-yl)glycerol 3-phosphate = 3-(imidazol-4-yl)-2-oxopropyl phosphate + H2O</text>
        <dbReference type="Rhea" id="RHEA:11040"/>
        <dbReference type="ChEBI" id="CHEBI:15377"/>
        <dbReference type="ChEBI" id="CHEBI:57766"/>
        <dbReference type="ChEBI" id="CHEBI:58278"/>
        <dbReference type="EC" id="4.2.1.19"/>
    </reaction>
</comment>
<comment type="similarity">
    <text evidence="3 9">Belongs to the imidazoleglycerol-phosphate dehydratase family.</text>
</comment>
<dbReference type="FunFam" id="3.30.230.40:FF:000003">
    <property type="entry name" value="Imidazoleglycerol-phosphate dehydratase HisB"/>
    <property type="match status" value="1"/>
</dbReference>
<dbReference type="PROSITE" id="PS00955">
    <property type="entry name" value="IGP_DEHYDRATASE_2"/>
    <property type="match status" value="1"/>
</dbReference>
<dbReference type="CDD" id="cd07914">
    <property type="entry name" value="IGPD"/>
    <property type="match status" value="1"/>
</dbReference>
<dbReference type="GO" id="GO:0004424">
    <property type="term" value="F:imidazoleglycerol-phosphate dehydratase activity"/>
    <property type="evidence" value="ECO:0007669"/>
    <property type="project" value="UniProtKB-EC"/>
</dbReference>
<dbReference type="InterPro" id="IPR020565">
    <property type="entry name" value="ImidazoleglycerP_deHydtase_CS"/>
</dbReference>
<dbReference type="NCBIfam" id="NF002111">
    <property type="entry name" value="PRK00951.2-1"/>
    <property type="match status" value="1"/>
</dbReference>
<dbReference type="Proteomes" id="UP001174909">
    <property type="component" value="Unassembled WGS sequence"/>
</dbReference>
<dbReference type="PANTHER" id="PTHR23133:SF2">
    <property type="entry name" value="IMIDAZOLEGLYCEROL-PHOSPHATE DEHYDRATASE"/>
    <property type="match status" value="1"/>
</dbReference>
<dbReference type="FunFam" id="3.30.230.40:FF:000001">
    <property type="entry name" value="Imidazoleglycerol-phosphate dehydratase HisB"/>
    <property type="match status" value="1"/>
</dbReference>
<dbReference type="EMBL" id="CASHTH010001795">
    <property type="protein sequence ID" value="CAI8020009.1"/>
    <property type="molecule type" value="Genomic_DNA"/>
</dbReference>
<dbReference type="Pfam" id="PF00475">
    <property type="entry name" value="IGPD"/>
    <property type="match status" value="1"/>
</dbReference>
<dbReference type="Gene3D" id="3.30.230.40">
    <property type="entry name" value="Imidazole glycerol phosphate dehydratase, domain 1"/>
    <property type="match status" value="2"/>
</dbReference>
<dbReference type="SUPFAM" id="SSF53756">
    <property type="entry name" value="UDP-Glycosyltransferase/glycogen phosphorylase"/>
    <property type="match status" value="1"/>
</dbReference>
<dbReference type="HAMAP" id="MF_00076">
    <property type="entry name" value="HisB"/>
    <property type="match status" value="1"/>
</dbReference>
<evidence type="ECO:0000256" key="5">
    <source>
        <dbReference type="ARBA" id="ARBA00016664"/>
    </source>
</evidence>
<evidence type="ECO:0000256" key="7">
    <source>
        <dbReference type="ARBA" id="ARBA00023102"/>
    </source>
</evidence>
<dbReference type="Gene3D" id="3.40.50.2000">
    <property type="entry name" value="Glycogen Phosphorylase B"/>
    <property type="match status" value="1"/>
</dbReference>